<dbReference type="AlphaFoldDB" id="A0A4U0RBT9"/>
<evidence type="ECO:0000256" key="1">
    <source>
        <dbReference type="SAM" id="MobiDB-lite"/>
    </source>
</evidence>
<proteinExistence type="predicted"/>
<dbReference type="EMBL" id="SUNI01000006">
    <property type="protein sequence ID" value="TJZ91952.1"/>
    <property type="molecule type" value="Genomic_DNA"/>
</dbReference>
<dbReference type="Proteomes" id="UP000309747">
    <property type="component" value="Unassembled WGS sequence"/>
</dbReference>
<comment type="caution">
    <text evidence="2">The sequence shown here is derived from an EMBL/GenBank/DDBJ whole genome shotgun (WGS) entry which is preliminary data.</text>
</comment>
<sequence>MRIAERVQEAFDLAEPHRARDVLAPQHRRRFARGRRRRLAALQPLDQKGGDPLGQQFGMFRIDLDHRKAVLPALRQPLRLRRTRPQRDQLRQAGAPGAGPVAGGKVQHADQGRGQVAFQKSVTDAGERRVNRNRIGKGHRTVPLF</sequence>
<organism evidence="2 3">
    <name type="scientific">Paracoccus gahaiensis</name>
    <dbReference type="NCBI Taxonomy" id="1706839"/>
    <lineage>
        <taxon>Bacteria</taxon>
        <taxon>Pseudomonadati</taxon>
        <taxon>Pseudomonadota</taxon>
        <taxon>Alphaproteobacteria</taxon>
        <taxon>Rhodobacterales</taxon>
        <taxon>Paracoccaceae</taxon>
        <taxon>Paracoccus</taxon>
    </lineage>
</organism>
<name>A0A4U0RBT9_9RHOB</name>
<evidence type="ECO:0000313" key="3">
    <source>
        <dbReference type="Proteomes" id="UP000309747"/>
    </source>
</evidence>
<evidence type="ECO:0000313" key="2">
    <source>
        <dbReference type="EMBL" id="TJZ91952.1"/>
    </source>
</evidence>
<keyword evidence="3" id="KW-1185">Reference proteome</keyword>
<feature type="region of interest" description="Disordered" evidence="1">
    <location>
        <begin position="82"/>
        <end position="112"/>
    </location>
</feature>
<gene>
    <name evidence="2" type="ORF">FA743_09025</name>
</gene>
<reference evidence="2 3" key="1">
    <citation type="submission" date="2019-04" db="EMBL/GenBank/DDBJ databases">
        <authorList>
            <person name="Li J."/>
        </authorList>
    </citation>
    <scope>NUCLEOTIDE SEQUENCE [LARGE SCALE GENOMIC DNA]</scope>
    <source>
        <strain evidence="2 3">KCTC 42687</strain>
    </source>
</reference>
<protein>
    <submittedName>
        <fullName evidence="2">Uncharacterized protein</fullName>
    </submittedName>
</protein>
<accession>A0A4U0RBT9</accession>